<accession>A0A2A5WZE8</accession>
<feature type="transmembrane region" description="Helical" evidence="9">
    <location>
        <begin position="110"/>
        <end position="131"/>
    </location>
</feature>
<dbReference type="Proteomes" id="UP000219327">
    <property type="component" value="Unassembled WGS sequence"/>
</dbReference>
<feature type="transmembrane region" description="Helical" evidence="9">
    <location>
        <begin position="33"/>
        <end position="52"/>
    </location>
</feature>
<keyword evidence="5 9" id="KW-0812">Transmembrane</keyword>
<name>A0A2A5WZE8_9GAMM</name>
<comment type="subcellular location">
    <subcellularLocation>
        <location evidence="1">Cell membrane</location>
        <topology evidence="1">Multi-pass membrane protein</topology>
    </subcellularLocation>
</comment>
<feature type="transmembrane region" description="Helical" evidence="9">
    <location>
        <begin position="251"/>
        <end position="268"/>
    </location>
</feature>
<dbReference type="PANTHER" id="PTHR30047:SF7">
    <property type="entry name" value="HIGH-AFFINITY CHOLINE TRANSPORT PROTEIN"/>
    <property type="match status" value="1"/>
</dbReference>
<keyword evidence="7 9" id="KW-0472">Membrane</keyword>
<evidence type="ECO:0000256" key="3">
    <source>
        <dbReference type="ARBA" id="ARBA00022448"/>
    </source>
</evidence>
<evidence type="ECO:0000256" key="9">
    <source>
        <dbReference type="SAM" id="Phobius"/>
    </source>
</evidence>
<feature type="transmembrane region" description="Helical" evidence="9">
    <location>
        <begin position="151"/>
        <end position="184"/>
    </location>
</feature>
<dbReference type="PROSITE" id="PS01303">
    <property type="entry name" value="BCCT"/>
    <property type="match status" value="1"/>
</dbReference>
<sequence length="527" mass="57531">MAPLVTAQQNERHPISTQAGSHIPETSEPAVDWFIFILGATILFSVVVPIVVAPEWSTDVINLTYEFLTTRFGVLYVITAVSTIIFLVWLACSRYGRLQLGSDKPAYGEFAWASMLFCAGIGASLIYWGAAEWVYYFTEPPMGIEPRSDQALVWAAGYGIFHWGPIGWALYCLPAIALGCSFYIQKIPRLRLSASCSSVIGKWSEGWLGRLIDLFFVVGLLGTAATGLGFGTSVVSAAIHNLTGWPDNIQMQFGVIGVVTLMVAYSVFRGMDSGIRVLSIWNAVLAIGLVLVVLLAGPWVFILEMAVTSVGQVFQHFVDMSTWTDPMERAEFVEGWTVFYWAWWIALGPFVGMFVCRISSGRTIRQVIFGMLGWGTLGCVVFFSVLGGYAMHLELSGLYDVIEVVKSDGPATAIAAMMESLPFGAFWLIYLAVIGLIFTATTYDSASYTLAVGASRSLSEGQHPVMWQRVFWALMLGLLPMSLLFLGGLRVLQTASIVASLPLIVIYGVMAVAIVRVVRAQSAPVSE</sequence>
<dbReference type="EMBL" id="NTKD01000003">
    <property type="protein sequence ID" value="PDH41708.1"/>
    <property type="molecule type" value="Genomic_DNA"/>
</dbReference>
<keyword evidence="3" id="KW-0813">Transport</keyword>
<dbReference type="PANTHER" id="PTHR30047">
    <property type="entry name" value="HIGH-AFFINITY CHOLINE TRANSPORT PROTEIN-RELATED"/>
    <property type="match status" value="1"/>
</dbReference>
<protein>
    <submittedName>
        <fullName evidence="10">Choline transporter</fullName>
    </submittedName>
</protein>
<comment type="similarity">
    <text evidence="2">Belongs to the BCCT transporter (TC 2.A.15) family.</text>
</comment>
<evidence type="ECO:0000256" key="2">
    <source>
        <dbReference type="ARBA" id="ARBA00005658"/>
    </source>
</evidence>
<evidence type="ECO:0000313" key="11">
    <source>
        <dbReference type="Proteomes" id="UP000219327"/>
    </source>
</evidence>
<feature type="transmembrane region" description="Helical" evidence="9">
    <location>
        <begin position="338"/>
        <end position="356"/>
    </location>
</feature>
<reference evidence="10 11" key="1">
    <citation type="submission" date="2017-08" db="EMBL/GenBank/DDBJ databases">
        <title>Fine stratification of microbial communities through a metagenomic profile of the photic zone.</title>
        <authorList>
            <person name="Haro-Moreno J.M."/>
            <person name="Lopez-Perez M."/>
            <person name="De La Torre J."/>
            <person name="Picazo A."/>
            <person name="Camacho A."/>
            <person name="Rodriguez-Valera F."/>
        </authorList>
    </citation>
    <scope>NUCLEOTIDE SEQUENCE [LARGE SCALE GENOMIC DNA]</scope>
    <source>
        <strain evidence="10">MED-G24</strain>
    </source>
</reference>
<evidence type="ECO:0000313" key="10">
    <source>
        <dbReference type="EMBL" id="PDH41708.1"/>
    </source>
</evidence>
<feature type="transmembrane region" description="Helical" evidence="9">
    <location>
        <begin position="72"/>
        <end position="90"/>
    </location>
</feature>
<feature type="transmembrane region" description="Helical" evidence="9">
    <location>
        <begin position="470"/>
        <end position="489"/>
    </location>
</feature>
<feature type="transmembrane region" description="Helical" evidence="9">
    <location>
        <begin position="427"/>
        <end position="450"/>
    </location>
</feature>
<evidence type="ECO:0000256" key="1">
    <source>
        <dbReference type="ARBA" id="ARBA00004651"/>
    </source>
</evidence>
<evidence type="ECO:0000256" key="6">
    <source>
        <dbReference type="ARBA" id="ARBA00022989"/>
    </source>
</evidence>
<dbReference type="Pfam" id="PF02028">
    <property type="entry name" value="BCCT"/>
    <property type="match status" value="1"/>
</dbReference>
<gene>
    <name evidence="10" type="ORF">CNE99_01400</name>
</gene>
<dbReference type="InterPro" id="IPR000060">
    <property type="entry name" value="BCCT_transptr"/>
</dbReference>
<feature type="transmembrane region" description="Helical" evidence="9">
    <location>
        <begin position="280"/>
        <end position="302"/>
    </location>
</feature>
<dbReference type="GO" id="GO:0005886">
    <property type="term" value="C:plasma membrane"/>
    <property type="evidence" value="ECO:0007669"/>
    <property type="project" value="UniProtKB-SubCell"/>
</dbReference>
<organism evidence="10 11">
    <name type="scientific">OM182 bacterium MED-G24</name>
    <dbReference type="NCBI Taxonomy" id="1986255"/>
    <lineage>
        <taxon>Bacteria</taxon>
        <taxon>Pseudomonadati</taxon>
        <taxon>Pseudomonadota</taxon>
        <taxon>Gammaproteobacteria</taxon>
        <taxon>OMG group</taxon>
        <taxon>OM182 clade</taxon>
    </lineage>
</organism>
<dbReference type="AlphaFoldDB" id="A0A2A5WZE8"/>
<comment type="caution">
    <text evidence="10">The sequence shown here is derived from an EMBL/GenBank/DDBJ whole genome shotgun (WGS) entry which is preliminary data.</text>
</comment>
<feature type="transmembrane region" description="Helical" evidence="9">
    <location>
        <begin position="495"/>
        <end position="518"/>
    </location>
</feature>
<dbReference type="GO" id="GO:0022857">
    <property type="term" value="F:transmembrane transporter activity"/>
    <property type="evidence" value="ECO:0007669"/>
    <property type="project" value="InterPro"/>
</dbReference>
<evidence type="ECO:0000256" key="8">
    <source>
        <dbReference type="SAM" id="MobiDB-lite"/>
    </source>
</evidence>
<evidence type="ECO:0000256" key="4">
    <source>
        <dbReference type="ARBA" id="ARBA00022475"/>
    </source>
</evidence>
<evidence type="ECO:0000256" key="5">
    <source>
        <dbReference type="ARBA" id="ARBA00022692"/>
    </source>
</evidence>
<dbReference type="InterPro" id="IPR018093">
    <property type="entry name" value="BCCT_CS"/>
</dbReference>
<evidence type="ECO:0000256" key="7">
    <source>
        <dbReference type="ARBA" id="ARBA00023136"/>
    </source>
</evidence>
<feature type="transmembrane region" description="Helical" evidence="9">
    <location>
        <begin position="368"/>
        <end position="391"/>
    </location>
</feature>
<feature type="region of interest" description="Disordered" evidence="8">
    <location>
        <begin position="1"/>
        <end position="23"/>
    </location>
</feature>
<keyword evidence="6 9" id="KW-1133">Transmembrane helix</keyword>
<proteinExistence type="inferred from homology"/>
<dbReference type="NCBIfam" id="TIGR00842">
    <property type="entry name" value="bcct"/>
    <property type="match status" value="1"/>
</dbReference>
<keyword evidence="4" id="KW-1003">Cell membrane</keyword>
<feature type="transmembrane region" description="Helical" evidence="9">
    <location>
        <begin position="214"/>
        <end position="239"/>
    </location>
</feature>